<dbReference type="InterPro" id="IPR006553">
    <property type="entry name" value="Leu-rich_rpt_Cys-con_subtyp"/>
</dbReference>
<gene>
    <name evidence="1" type="ORF">HCN44_005783</name>
</gene>
<dbReference type="OrthoDB" id="7689274at2759"/>
<sequence length="273" mass="31027">MDIIKFDATEEQKVEDSLEKFNRLSYLTLRHFELDEITMQEINQKNTLVNLDLTGCSLRNSFDISNLRRLESLTLEWVAGVDTVLTASIAIGCGNLKYLNMTNCSTVTETALQEIAKLENLEKLIISNVSMAQDDMFEQFFQLKYLDCFGCCDITDVGLKKVLEKCSMLEYLDATETGATIETIKTAATMTKYRQNDIILEITLSSSVVEEYNSLETIVTSNYLKIVTSKEGNIEPGEYGEPDNVGVQKIDWYHDEDDFDDCCEIDDDGFELY</sequence>
<dbReference type="SMART" id="SM00367">
    <property type="entry name" value="LRR_CC"/>
    <property type="match status" value="3"/>
</dbReference>
<comment type="caution">
    <text evidence="1">The sequence shown here is derived from an EMBL/GenBank/DDBJ whole genome shotgun (WGS) entry which is preliminary data.</text>
</comment>
<dbReference type="SUPFAM" id="SSF52047">
    <property type="entry name" value="RNI-like"/>
    <property type="match status" value="1"/>
</dbReference>
<dbReference type="PANTHER" id="PTHR13382">
    <property type="entry name" value="MITOCHONDRIAL ATP SYNTHASE COUPLING FACTOR B"/>
    <property type="match status" value="1"/>
</dbReference>
<name>A0A835CR77_APHGI</name>
<dbReference type="Gene3D" id="3.80.10.10">
    <property type="entry name" value="Ribonuclease Inhibitor"/>
    <property type="match status" value="1"/>
</dbReference>
<evidence type="ECO:0000313" key="1">
    <source>
        <dbReference type="EMBL" id="KAF7993002.1"/>
    </source>
</evidence>
<keyword evidence="2" id="KW-1185">Reference proteome</keyword>
<evidence type="ECO:0000313" key="2">
    <source>
        <dbReference type="Proteomes" id="UP000639338"/>
    </source>
</evidence>
<dbReference type="EMBL" id="JACMRX010000003">
    <property type="protein sequence ID" value="KAF7993002.1"/>
    <property type="molecule type" value="Genomic_DNA"/>
</dbReference>
<dbReference type="InterPro" id="IPR032675">
    <property type="entry name" value="LRR_dom_sf"/>
</dbReference>
<organism evidence="1 2">
    <name type="scientific">Aphidius gifuensis</name>
    <name type="common">Parasitoid wasp</name>
    <dbReference type="NCBI Taxonomy" id="684658"/>
    <lineage>
        <taxon>Eukaryota</taxon>
        <taxon>Metazoa</taxon>
        <taxon>Ecdysozoa</taxon>
        <taxon>Arthropoda</taxon>
        <taxon>Hexapoda</taxon>
        <taxon>Insecta</taxon>
        <taxon>Pterygota</taxon>
        <taxon>Neoptera</taxon>
        <taxon>Endopterygota</taxon>
        <taxon>Hymenoptera</taxon>
        <taxon>Apocrita</taxon>
        <taxon>Ichneumonoidea</taxon>
        <taxon>Braconidae</taxon>
        <taxon>Aphidiinae</taxon>
        <taxon>Aphidius</taxon>
    </lineage>
</organism>
<dbReference type="PANTHER" id="PTHR13382:SF69">
    <property type="entry name" value="FI18408P1"/>
    <property type="match status" value="1"/>
</dbReference>
<reference evidence="1 2" key="1">
    <citation type="submission" date="2020-08" db="EMBL/GenBank/DDBJ databases">
        <title>Aphidius gifuensis genome sequencing and assembly.</title>
        <authorList>
            <person name="Du Z."/>
        </authorList>
    </citation>
    <scope>NUCLEOTIDE SEQUENCE [LARGE SCALE GENOMIC DNA]</scope>
    <source>
        <strain evidence="1">YNYX2018</strain>
        <tissue evidence="1">Adults</tissue>
    </source>
</reference>
<proteinExistence type="predicted"/>
<dbReference type="GO" id="GO:0005737">
    <property type="term" value="C:cytoplasm"/>
    <property type="evidence" value="ECO:0007669"/>
    <property type="project" value="TreeGrafter"/>
</dbReference>
<accession>A0A835CR77</accession>
<dbReference type="InterPro" id="IPR050648">
    <property type="entry name" value="F-box_LRR-repeat"/>
</dbReference>
<dbReference type="Proteomes" id="UP000639338">
    <property type="component" value="Unassembled WGS sequence"/>
</dbReference>
<dbReference type="AlphaFoldDB" id="A0A835CR77"/>
<protein>
    <submittedName>
        <fullName evidence="1">Uncharacterized protein</fullName>
    </submittedName>
</protein>